<evidence type="ECO:0000256" key="3">
    <source>
        <dbReference type="ARBA" id="ARBA00023125"/>
    </source>
</evidence>
<sequence length="116" mass="12688">MTHDPSNTAIPKNPAERRAWIVYRLRSLGLSLAELGRQTGVSAQAMSAACVAPNIHLEPVIAEAIGLTPQELFPERWSECGRRLTQSRGPARHRMRSLSDHTAAGDAGQRQKEHAA</sequence>
<keyword evidence="3" id="KW-0238">DNA-binding</keyword>
<gene>
    <name evidence="7" type="ORF">GHC57_10060</name>
</gene>
<comment type="similarity">
    <text evidence="1">Belongs to the ner transcriptional regulatory family.</text>
</comment>
<evidence type="ECO:0000313" key="7">
    <source>
        <dbReference type="EMBL" id="MQX36859.1"/>
    </source>
</evidence>
<keyword evidence="4" id="KW-0804">Transcription</keyword>
<dbReference type="GO" id="GO:0003677">
    <property type="term" value="F:DNA binding"/>
    <property type="evidence" value="ECO:0007669"/>
    <property type="project" value="UniProtKB-KW"/>
</dbReference>
<dbReference type="Proteomes" id="UP000434582">
    <property type="component" value="Unassembled WGS sequence"/>
</dbReference>
<protein>
    <recommendedName>
        <fullName evidence="6">Ner winged helix-turn-helix DNA-binding domain-containing protein</fullName>
    </recommendedName>
</protein>
<dbReference type="InterPro" id="IPR010982">
    <property type="entry name" value="Lambda_DNA-bd_dom_sf"/>
</dbReference>
<name>A0A7X1ZF48_9PROT</name>
<feature type="domain" description="Ner winged helix-turn-helix DNA-binding" evidence="6">
    <location>
        <begin position="20"/>
        <end position="87"/>
    </location>
</feature>
<dbReference type="AlphaFoldDB" id="A0A7X1ZF48"/>
<organism evidence="7 8">
    <name type="scientific">Roseospira navarrensis</name>
    <dbReference type="NCBI Taxonomy" id="140058"/>
    <lineage>
        <taxon>Bacteria</taxon>
        <taxon>Pseudomonadati</taxon>
        <taxon>Pseudomonadota</taxon>
        <taxon>Alphaproteobacteria</taxon>
        <taxon>Rhodospirillales</taxon>
        <taxon>Rhodospirillaceae</taxon>
        <taxon>Roseospira</taxon>
    </lineage>
</organism>
<feature type="region of interest" description="Disordered" evidence="5">
    <location>
        <begin position="82"/>
        <end position="116"/>
    </location>
</feature>
<dbReference type="InterPro" id="IPR038722">
    <property type="entry name" value="Ner_HTH_dom"/>
</dbReference>
<keyword evidence="8" id="KW-1185">Reference proteome</keyword>
<keyword evidence="2" id="KW-0805">Transcription regulation</keyword>
<evidence type="ECO:0000256" key="1">
    <source>
        <dbReference type="ARBA" id="ARBA00006157"/>
    </source>
</evidence>
<dbReference type="RefSeq" id="WP_153343750.1">
    <property type="nucleotide sequence ID" value="NZ_WIVE01000027.1"/>
</dbReference>
<evidence type="ECO:0000259" key="6">
    <source>
        <dbReference type="Pfam" id="PF13693"/>
    </source>
</evidence>
<comment type="caution">
    <text evidence="7">The sequence shown here is derived from an EMBL/GenBank/DDBJ whole genome shotgun (WGS) entry which is preliminary data.</text>
</comment>
<dbReference type="OrthoDB" id="7363325at2"/>
<dbReference type="Gene3D" id="1.10.260.40">
    <property type="entry name" value="lambda repressor-like DNA-binding domains"/>
    <property type="match status" value="1"/>
</dbReference>
<dbReference type="Pfam" id="PF13693">
    <property type="entry name" value="HTH_35"/>
    <property type="match status" value="1"/>
</dbReference>
<evidence type="ECO:0000256" key="5">
    <source>
        <dbReference type="SAM" id="MobiDB-lite"/>
    </source>
</evidence>
<reference evidence="7 8" key="1">
    <citation type="submission" date="2019-10" db="EMBL/GenBank/DDBJ databases">
        <title>Draft whole-genome sequence of the purple nonsulfur photosynthetic bacterium Roseospira navarrensis DSM 15114.</title>
        <authorList>
            <person name="Kyndt J.A."/>
            <person name="Meyer T.E."/>
        </authorList>
    </citation>
    <scope>NUCLEOTIDE SEQUENCE [LARGE SCALE GENOMIC DNA]</scope>
    <source>
        <strain evidence="7 8">DSM 15114</strain>
    </source>
</reference>
<evidence type="ECO:0000256" key="2">
    <source>
        <dbReference type="ARBA" id="ARBA00023015"/>
    </source>
</evidence>
<dbReference type="SUPFAM" id="SSF47413">
    <property type="entry name" value="lambda repressor-like DNA-binding domains"/>
    <property type="match status" value="1"/>
</dbReference>
<proteinExistence type="inferred from homology"/>
<evidence type="ECO:0000256" key="4">
    <source>
        <dbReference type="ARBA" id="ARBA00023163"/>
    </source>
</evidence>
<evidence type="ECO:0000313" key="8">
    <source>
        <dbReference type="Proteomes" id="UP000434582"/>
    </source>
</evidence>
<accession>A0A7X1ZF48</accession>
<dbReference type="EMBL" id="WIVE01000027">
    <property type="protein sequence ID" value="MQX36859.1"/>
    <property type="molecule type" value="Genomic_DNA"/>
</dbReference>